<protein>
    <submittedName>
        <fullName evidence="2">Penicillin-binding transpeptidase domain-containing protein</fullName>
    </submittedName>
</protein>
<dbReference type="InterPro" id="IPR001460">
    <property type="entry name" value="PCN-bd_Tpept"/>
</dbReference>
<evidence type="ECO:0000259" key="1">
    <source>
        <dbReference type="Pfam" id="PF00905"/>
    </source>
</evidence>
<dbReference type="Pfam" id="PF00905">
    <property type="entry name" value="Transpeptidase"/>
    <property type="match status" value="1"/>
</dbReference>
<dbReference type="PANTHER" id="PTHR30627">
    <property type="entry name" value="PEPTIDOGLYCAN D,D-TRANSPEPTIDASE"/>
    <property type="match status" value="1"/>
</dbReference>
<dbReference type="RefSeq" id="WP_378211842.1">
    <property type="nucleotide sequence ID" value="NZ_JBHLZP010000568.1"/>
</dbReference>
<proteinExistence type="predicted"/>
<dbReference type="InterPro" id="IPR012338">
    <property type="entry name" value="Beta-lactam/transpept-like"/>
</dbReference>
<comment type="caution">
    <text evidence="2">The sequence shown here is derived from an EMBL/GenBank/DDBJ whole genome shotgun (WGS) entry which is preliminary data.</text>
</comment>
<organism evidence="2 3">
    <name type="scientific">Actinoallomurus acaciae</name>
    <dbReference type="NCBI Taxonomy" id="502577"/>
    <lineage>
        <taxon>Bacteria</taxon>
        <taxon>Bacillati</taxon>
        <taxon>Actinomycetota</taxon>
        <taxon>Actinomycetes</taxon>
        <taxon>Streptosporangiales</taxon>
        <taxon>Thermomonosporaceae</taxon>
        <taxon>Actinoallomurus</taxon>
    </lineage>
</organism>
<accession>A0ABV5YUI5</accession>
<dbReference type="InterPro" id="IPR050515">
    <property type="entry name" value="Beta-lactam/transpept"/>
</dbReference>
<dbReference type="Proteomes" id="UP001589627">
    <property type="component" value="Unassembled WGS sequence"/>
</dbReference>
<dbReference type="PANTHER" id="PTHR30627:SF24">
    <property type="entry name" value="PENICILLIN-BINDING PROTEIN 4B"/>
    <property type="match status" value="1"/>
</dbReference>
<dbReference type="Gene3D" id="3.40.710.10">
    <property type="entry name" value="DD-peptidase/beta-lactamase superfamily"/>
    <property type="match status" value="1"/>
</dbReference>
<dbReference type="EMBL" id="JBHLZP010000568">
    <property type="protein sequence ID" value="MFB9838750.1"/>
    <property type="molecule type" value="Genomic_DNA"/>
</dbReference>
<keyword evidence="3" id="KW-1185">Reference proteome</keyword>
<feature type="domain" description="Penicillin-binding protein transpeptidase" evidence="1">
    <location>
        <begin position="26"/>
        <end position="97"/>
    </location>
</feature>
<dbReference type="SUPFAM" id="SSF56601">
    <property type="entry name" value="beta-lactamase/transpeptidase-like"/>
    <property type="match status" value="1"/>
</dbReference>
<feature type="non-terminal residue" evidence="2">
    <location>
        <position position="1"/>
    </location>
</feature>
<reference evidence="2 3" key="1">
    <citation type="submission" date="2024-09" db="EMBL/GenBank/DDBJ databases">
        <authorList>
            <person name="Sun Q."/>
            <person name="Mori K."/>
        </authorList>
    </citation>
    <scope>NUCLEOTIDE SEQUENCE [LARGE SCALE GENOMIC DNA]</scope>
    <source>
        <strain evidence="2 3">TBRC 0563</strain>
    </source>
</reference>
<evidence type="ECO:0000313" key="3">
    <source>
        <dbReference type="Proteomes" id="UP001589627"/>
    </source>
</evidence>
<sequence length="103" mass="10548">SPRLVAGHLLGRRAAERLPAAVTAGLRSMMGDVVRYGTAAGARLPAGTHGKTGSAEYDSAGHTDAWFIGYRGDLAFAAFVEHGGEGGKVAAPIAARFLVVARS</sequence>
<evidence type="ECO:0000313" key="2">
    <source>
        <dbReference type="EMBL" id="MFB9838750.1"/>
    </source>
</evidence>
<name>A0ABV5YUI5_9ACTN</name>
<gene>
    <name evidence="2" type="ORF">ACFFNX_42045</name>
</gene>